<sequence length="142" mass="16209">MAVDDADRPLPELTDDEQQALHALQLGIEHAYRAYADLLGCHHRTGHAMDRFAEAERLLRAVGHDEYADVIRDRLLPAGAVEDRWTYELVTAFRRGLVDELDAFETAVRDDLAGGLDHVSERAQQRAWRERAESGEWDEWGE</sequence>
<keyword evidence="2" id="KW-1185">Reference proteome</keyword>
<accession>A0ABD5WAQ0</accession>
<name>A0ABD5WAQ0_9EURY</name>
<evidence type="ECO:0000313" key="2">
    <source>
        <dbReference type="Proteomes" id="UP001596461"/>
    </source>
</evidence>
<dbReference type="Proteomes" id="UP001596461">
    <property type="component" value="Unassembled WGS sequence"/>
</dbReference>
<comment type="caution">
    <text evidence="1">The sequence shown here is derived from an EMBL/GenBank/DDBJ whole genome shotgun (WGS) entry which is preliminary data.</text>
</comment>
<dbReference type="GeneID" id="81124828"/>
<dbReference type="EMBL" id="JBHTAH010000007">
    <property type="protein sequence ID" value="MFC7070018.1"/>
    <property type="molecule type" value="Genomic_DNA"/>
</dbReference>
<evidence type="ECO:0008006" key="3">
    <source>
        <dbReference type="Google" id="ProtNLM"/>
    </source>
</evidence>
<organism evidence="1 2">
    <name type="scientific">Halobaculum lipolyticum</name>
    <dbReference type="NCBI Taxonomy" id="3032001"/>
    <lineage>
        <taxon>Archaea</taxon>
        <taxon>Methanobacteriati</taxon>
        <taxon>Methanobacteriota</taxon>
        <taxon>Stenosarchaea group</taxon>
        <taxon>Halobacteria</taxon>
        <taxon>Halobacteriales</taxon>
        <taxon>Haloferacaceae</taxon>
        <taxon>Halobaculum</taxon>
    </lineage>
</organism>
<gene>
    <name evidence="1" type="ORF">ACFQL9_10220</name>
</gene>
<protein>
    <recommendedName>
        <fullName evidence="3">DUF2383 domain-containing protein</fullName>
    </recommendedName>
</protein>
<dbReference type="RefSeq" id="WP_284032932.1">
    <property type="nucleotide sequence ID" value="NZ_CP126154.1"/>
</dbReference>
<proteinExistence type="predicted"/>
<reference evidence="1 2" key="1">
    <citation type="journal article" date="2019" name="Int. J. Syst. Evol. Microbiol.">
        <title>The Global Catalogue of Microorganisms (GCM) 10K type strain sequencing project: providing services to taxonomists for standard genome sequencing and annotation.</title>
        <authorList>
            <consortium name="The Broad Institute Genomics Platform"/>
            <consortium name="The Broad Institute Genome Sequencing Center for Infectious Disease"/>
            <person name="Wu L."/>
            <person name="Ma J."/>
        </authorList>
    </citation>
    <scope>NUCLEOTIDE SEQUENCE [LARGE SCALE GENOMIC DNA]</scope>
    <source>
        <strain evidence="1 2">DT31</strain>
    </source>
</reference>
<dbReference type="AlphaFoldDB" id="A0ABD5WAQ0"/>
<evidence type="ECO:0000313" key="1">
    <source>
        <dbReference type="EMBL" id="MFC7070018.1"/>
    </source>
</evidence>